<evidence type="ECO:0000313" key="4">
    <source>
        <dbReference type="Proteomes" id="UP000078555"/>
    </source>
</evidence>
<dbReference type="Proteomes" id="UP000078550">
    <property type="component" value="Unassembled WGS sequence"/>
</dbReference>
<dbReference type="EMBL" id="FLRE01000138">
    <property type="protein sequence ID" value="SBT38631.1"/>
    <property type="molecule type" value="Genomic_DNA"/>
</dbReference>
<reference evidence="2" key="1">
    <citation type="submission" date="2016-05" db="EMBL/GenBank/DDBJ databases">
        <authorList>
            <person name="Lavstsen T."/>
            <person name="Jespersen J.S."/>
        </authorList>
    </citation>
    <scope>NUCLEOTIDE SEQUENCE [LARGE SCALE GENOMIC DNA]</scope>
</reference>
<evidence type="ECO:0000313" key="1">
    <source>
        <dbReference type="EMBL" id="SBT37943.1"/>
    </source>
</evidence>
<keyword evidence="4" id="KW-1185">Reference proteome</keyword>
<dbReference type="EMBL" id="FLRD01000107">
    <property type="protein sequence ID" value="SBT37943.1"/>
    <property type="molecule type" value="Genomic_DNA"/>
</dbReference>
<reference evidence="4" key="3">
    <citation type="submission" date="2016-05" db="EMBL/GenBank/DDBJ databases">
        <authorList>
            <person name="Naeem R."/>
        </authorList>
    </citation>
    <scope>NUCLEOTIDE SEQUENCE [LARGE SCALE GENOMIC DNA]</scope>
</reference>
<reference evidence="3" key="2">
    <citation type="submission" date="2016-05" db="EMBL/GenBank/DDBJ databases">
        <authorList>
            <person name="Naeem Raeece"/>
        </authorList>
    </citation>
    <scope>NUCLEOTIDE SEQUENCE [LARGE SCALE GENOMIC DNA]</scope>
</reference>
<evidence type="ECO:0000313" key="2">
    <source>
        <dbReference type="EMBL" id="SBT38631.1"/>
    </source>
</evidence>
<protein>
    <submittedName>
        <fullName evidence="2">Uncharacterized protein</fullName>
    </submittedName>
</protein>
<name>A0A1A8Z441_PLAOA</name>
<evidence type="ECO:0000313" key="3">
    <source>
        <dbReference type="Proteomes" id="UP000078550"/>
    </source>
</evidence>
<proteinExistence type="predicted"/>
<organism evidence="2 3">
    <name type="scientific">Plasmodium ovale wallikeri</name>
    <dbReference type="NCBI Taxonomy" id="864142"/>
    <lineage>
        <taxon>Eukaryota</taxon>
        <taxon>Sar</taxon>
        <taxon>Alveolata</taxon>
        <taxon>Apicomplexa</taxon>
        <taxon>Aconoidasida</taxon>
        <taxon>Haemosporida</taxon>
        <taxon>Plasmodiidae</taxon>
        <taxon>Plasmodium</taxon>
        <taxon>Plasmodium (Plasmodium)</taxon>
    </lineage>
</organism>
<gene>
    <name evidence="1" type="ORF">POVWA1_036880</name>
    <name evidence="2" type="ORF">POVWA2_036190</name>
</gene>
<dbReference type="Proteomes" id="UP000078555">
    <property type="component" value="Unassembled WGS sequence"/>
</dbReference>
<dbReference type="AlphaFoldDB" id="A0A1A8Z441"/>
<accession>A0A1A8Z441</accession>
<sequence>MQKQYRNPKQEKKVCNTNKSYEAIKRMNKNNQKKKKKKTQIYLTVLSFLSHKTTFICSLFPFKEDKEPLPSTSKQGKSGELASSLRSCSYVHILIKKAKLHLHLRYSLLKKRRNLCPPPAGKVSLEGELASSLRSCSYVHILIKKAKLHLHLRYSLLKKRRNLCPPPAGKVSLEGELASSLKVYMRIVIKKTQTHLHVLYSPLNPKQGI</sequence>